<dbReference type="PROSITE" id="PS51192">
    <property type="entry name" value="HELICASE_ATP_BIND_1"/>
    <property type="match status" value="1"/>
</dbReference>
<name>A0ABU6RCP3_9FABA</name>
<proteinExistence type="predicted"/>
<feature type="domain" description="Helicase ATP-binding" evidence="3">
    <location>
        <begin position="218"/>
        <end position="298"/>
    </location>
</feature>
<dbReference type="Pfam" id="PF00176">
    <property type="entry name" value="SNF2-rel_dom"/>
    <property type="match status" value="1"/>
</dbReference>
<gene>
    <name evidence="5" type="ORF">PIB30_032452</name>
</gene>
<evidence type="ECO:0000259" key="3">
    <source>
        <dbReference type="PROSITE" id="PS51192"/>
    </source>
</evidence>
<sequence length="298" mass="35534">MEQLKSVKKHRHGRRVKQLERYEHKMREERQKRIRERQKEFFSEIEVHKEKLDDVFKIKRERWKGVNRYVKEFHKRKERIHREKIDRIQREKINLLKINDVEGYLRMVQDAKSDRVKQLLKETEKYLQKLGSKLQEAKTAAGRFEQDIDEARCGSFLEKSESTLENEDEGDQAKHYLESNEKYYMMAHSVKESIAEQPSCLKGGKLREYQMNGLRWLVSLYNNHLNGILADEMGLGKTVQVISLICYLMESKNDRGPFLVVVPSSVLPGWDSEINFWAPDIHKIVYAGPPEERRRLFK</sequence>
<dbReference type="InterPro" id="IPR014001">
    <property type="entry name" value="Helicase_ATP-bd"/>
</dbReference>
<dbReference type="SUPFAM" id="SSF52540">
    <property type="entry name" value="P-loop containing nucleoside triphosphate hydrolases"/>
    <property type="match status" value="1"/>
</dbReference>
<feature type="domain" description="HSA" evidence="4">
    <location>
        <begin position="26"/>
        <end position="98"/>
    </location>
</feature>
<feature type="compositionally biased region" description="Basic residues" evidence="2">
    <location>
        <begin position="1"/>
        <end position="16"/>
    </location>
</feature>
<evidence type="ECO:0000259" key="4">
    <source>
        <dbReference type="PROSITE" id="PS51204"/>
    </source>
</evidence>
<accession>A0ABU6RCP3</accession>
<dbReference type="Proteomes" id="UP001341840">
    <property type="component" value="Unassembled WGS sequence"/>
</dbReference>
<feature type="coiled-coil region" evidence="1">
    <location>
        <begin position="120"/>
        <end position="147"/>
    </location>
</feature>
<evidence type="ECO:0000256" key="2">
    <source>
        <dbReference type="SAM" id="MobiDB-lite"/>
    </source>
</evidence>
<reference evidence="5 6" key="1">
    <citation type="journal article" date="2023" name="Plants (Basel)">
        <title>Bridging the Gap: Combining Genomics and Transcriptomics Approaches to Understand Stylosanthes scabra, an Orphan Legume from the Brazilian Caatinga.</title>
        <authorList>
            <person name="Ferreira-Neto J.R.C."/>
            <person name="da Silva M.D."/>
            <person name="Binneck E."/>
            <person name="de Melo N.F."/>
            <person name="da Silva R.H."/>
            <person name="de Melo A.L.T.M."/>
            <person name="Pandolfi V."/>
            <person name="Bustamante F.O."/>
            <person name="Brasileiro-Vidal A.C."/>
            <person name="Benko-Iseppon A.M."/>
        </authorList>
    </citation>
    <scope>NUCLEOTIDE SEQUENCE [LARGE SCALE GENOMIC DNA]</scope>
    <source>
        <tissue evidence="5">Leaves</tissue>
    </source>
</reference>
<organism evidence="5 6">
    <name type="scientific">Stylosanthes scabra</name>
    <dbReference type="NCBI Taxonomy" id="79078"/>
    <lineage>
        <taxon>Eukaryota</taxon>
        <taxon>Viridiplantae</taxon>
        <taxon>Streptophyta</taxon>
        <taxon>Embryophyta</taxon>
        <taxon>Tracheophyta</taxon>
        <taxon>Spermatophyta</taxon>
        <taxon>Magnoliopsida</taxon>
        <taxon>eudicotyledons</taxon>
        <taxon>Gunneridae</taxon>
        <taxon>Pentapetalae</taxon>
        <taxon>rosids</taxon>
        <taxon>fabids</taxon>
        <taxon>Fabales</taxon>
        <taxon>Fabaceae</taxon>
        <taxon>Papilionoideae</taxon>
        <taxon>50 kb inversion clade</taxon>
        <taxon>dalbergioids sensu lato</taxon>
        <taxon>Dalbergieae</taxon>
        <taxon>Pterocarpus clade</taxon>
        <taxon>Stylosanthes</taxon>
    </lineage>
</organism>
<evidence type="ECO:0000313" key="6">
    <source>
        <dbReference type="Proteomes" id="UP001341840"/>
    </source>
</evidence>
<dbReference type="InterPro" id="IPR027417">
    <property type="entry name" value="P-loop_NTPase"/>
</dbReference>
<dbReference type="PROSITE" id="PS51204">
    <property type="entry name" value="HSA"/>
    <property type="match status" value="1"/>
</dbReference>
<dbReference type="InterPro" id="IPR038718">
    <property type="entry name" value="SNF2-like_sf"/>
</dbReference>
<protein>
    <submittedName>
        <fullName evidence="5">Uncharacterized protein</fullName>
    </submittedName>
</protein>
<dbReference type="PANTHER" id="PTHR10799">
    <property type="entry name" value="SNF2/RAD54 HELICASE FAMILY"/>
    <property type="match status" value="1"/>
</dbReference>
<dbReference type="InterPro" id="IPR000330">
    <property type="entry name" value="SNF2_N"/>
</dbReference>
<feature type="region of interest" description="Disordered" evidence="2">
    <location>
        <begin position="1"/>
        <end position="31"/>
    </location>
</feature>
<evidence type="ECO:0000256" key="1">
    <source>
        <dbReference type="SAM" id="Coils"/>
    </source>
</evidence>
<feature type="compositionally biased region" description="Basic and acidic residues" evidence="2">
    <location>
        <begin position="17"/>
        <end position="31"/>
    </location>
</feature>
<comment type="caution">
    <text evidence="5">The sequence shown here is derived from an EMBL/GenBank/DDBJ whole genome shotgun (WGS) entry which is preliminary data.</text>
</comment>
<dbReference type="EMBL" id="JASCZI010030351">
    <property type="protein sequence ID" value="MED6121683.1"/>
    <property type="molecule type" value="Genomic_DNA"/>
</dbReference>
<keyword evidence="1" id="KW-0175">Coiled coil</keyword>
<evidence type="ECO:0000313" key="5">
    <source>
        <dbReference type="EMBL" id="MED6121683.1"/>
    </source>
</evidence>
<dbReference type="InterPro" id="IPR014012">
    <property type="entry name" value="HSA_dom"/>
</dbReference>
<keyword evidence="6" id="KW-1185">Reference proteome</keyword>
<dbReference type="Gene3D" id="3.40.50.10810">
    <property type="entry name" value="Tandem AAA-ATPase domain"/>
    <property type="match status" value="1"/>
</dbReference>